<dbReference type="OrthoDB" id="262490at2"/>
<evidence type="ECO:0000313" key="5">
    <source>
        <dbReference type="Proteomes" id="UP000315648"/>
    </source>
</evidence>
<dbReference type="GO" id="GO:0019346">
    <property type="term" value="P:transsulfuration"/>
    <property type="evidence" value="ECO:0007669"/>
    <property type="project" value="InterPro"/>
</dbReference>
<dbReference type="Gene3D" id="3.40.640.10">
    <property type="entry name" value="Type I PLP-dependent aspartate aminotransferase-like (Major domain)"/>
    <property type="match status" value="1"/>
</dbReference>
<dbReference type="PANTHER" id="PTHR42699:SF1">
    <property type="entry name" value="CYSTATHIONINE GAMMA-SYNTHASE-RELATED"/>
    <property type="match status" value="1"/>
</dbReference>
<dbReference type="AlphaFoldDB" id="A0A556QIX3"/>
<reference evidence="4 5" key="1">
    <citation type="submission" date="2019-07" db="EMBL/GenBank/DDBJ databases">
        <title>Description of 53C-WASEF.</title>
        <authorList>
            <person name="Pitt A."/>
            <person name="Hahn M.W."/>
        </authorList>
    </citation>
    <scope>NUCLEOTIDE SEQUENCE [LARGE SCALE GENOMIC DNA]</scope>
    <source>
        <strain evidence="4 5">53C-WASEF</strain>
    </source>
</reference>
<comment type="similarity">
    <text evidence="3">Belongs to the trans-sulfuration enzymes family.</text>
</comment>
<evidence type="ECO:0000313" key="4">
    <source>
        <dbReference type="EMBL" id="TSJ76579.1"/>
    </source>
</evidence>
<dbReference type="EMBL" id="VMBG01000002">
    <property type="protein sequence ID" value="TSJ76579.1"/>
    <property type="molecule type" value="Genomic_DNA"/>
</dbReference>
<dbReference type="Pfam" id="PF01053">
    <property type="entry name" value="Cys_Met_Meta_PP"/>
    <property type="match status" value="1"/>
</dbReference>
<dbReference type="Proteomes" id="UP000315648">
    <property type="component" value="Unassembled WGS sequence"/>
</dbReference>
<gene>
    <name evidence="4" type="ORF">FPL22_10635</name>
</gene>
<evidence type="ECO:0000256" key="2">
    <source>
        <dbReference type="ARBA" id="ARBA00022898"/>
    </source>
</evidence>
<proteinExistence type="inferred from homology"/>
<dbReference type="GO" id="GO:0030170">
    <property type="term" value="F:pyridoxal phosphate binding"/>
    <property type="evidence" value="ECO:0007669"/>
    <property type="project" value="InterPro"/>
</dbReference>
<dbReference type="SUPFAM" id="SSF53383">
    <property type="entry name" value="PLP-dependent transferases"/>
    <property type="match status" value="1"/>
</dbReference>
<dbReference type="GO" id="GO:0003962">
    <property type="term" value="F:cystathionine gamma-synthase activity"/>
    <property type="evidence" value="ECO:0007669"/>
    <property type="project" value="TreeGrafter"/>
</dbReference>
<accession>A0A556QIX3</accession>
<dbReference type="InterPro" id="IPR051750">
    <property type="entry name" value="Trans-sulfuration_enzymes"/>
</dbReference>
<keyword evidence="4" id="KW-0808">Transferase</keyword>
<dbReference type="InterPro" id="IPR000277">
    <property type="entry name" value="Cys/Met-Metab_PyrdxlP-dep_enz"/>
</dbReference>
<evidence type="ECO:0000256" key="1">
    <source>
        <dbReference type="ARBA" id="ARBA00001933"/>
    </source>
</evidence>
<evidence type="ECO:0000256" key="3">
    <source>
        <dbReference type="RuleBase" id="RU362118"/>
    </source>
</evidence>
<comment type="caution">
    <text evidence="4">The sequence shown here is derived from an EMBL/GenBank/DDBJ whole genome shotgun (WGS) entry which is preliminary data.</text>
</comment>
<dbReference type="PANTHER" id="PTHR42699">
    <property type="match status" value="1"/>
</dbReference>
<organism evidence="4 5">
    <name type="scientific">Rariglobus hedericola</name>
    <dbReference type="NCBI Taxonomy" id="2597822"/>
    <lineage>
        <taxon>Bacteria</taxon>
        <taxon>Pseudomonadati</taxon>
        <taxon>Verrucomicrobiota</taxon>
        <taxon>Opitutia</taxon>
        <taxon>Opitutales</taxon>
        <taxon>Opitutaceae</taxon>
        <taxon>Rariglobus</taxon>
    </lineage>
</organism>
<dbReference type="RefSeq" id="WP_144230336.1">
    <property type="nucleotide sequence ID" value="NZ_CBCRVV010000004.1"/>
</dbReference>
<keyword evidence="5" id="KW-1185">Reference proteome</keyword>
<name>A0A556QIX3_9BACT</name>
<keyword evidence="2 3" id="KW-0663">Pyridoxal phosphate</keyword>
<comment type="cofactor">
    <cofactor evidence="1 3">
        <name>pyridoxal 5'-phosphate</name>
        <dbReference type="ChEBI" id="CHEBI:597326"/>
    </cofactor>
</comment>
<dbReference type="InterPro" id="IPR015424">
    <property type="entry name" value="PyrdxlP-dep_Trfase"/>
</dbReference>
<protein>
    <submittedName>
        <fullName evidence="4">PLP-dependent transferase</fullName>
    </submittedName>
</protein>
<dbReference type="Gene3D" id="3.90.1150.10">
    <property type="entry name" value="Aspartate Aminotransferase, domain 1"/>
    <property type="match status" value="1"/>
</dbReference>
<sequence length="503" mass="54773">MSVFTHIPLGQRIPASLHGVSASLPTMRDVIGYEEKDPEVTQHMTSGYPRFVVHPFAKKAGAHLLRTLGLAGNAIWLTSSIRAAEQLRIHLGEPAALLPTTAALTGVTFPEDATLSSRAKTFLQHSGMFLSSREAEDYLLRVGELTADQAQVEKGFDGYAPANVKGHVARFYQHASASDVFLATSGMNALAASFRVAADLQRPLGRTRWLQLGWLYLDTIAILQKFTDTPAEDYLYQSNVFDLAALKQLFIEQGSRIAGLITEVPTNPLIQTPDLAAIAALCREYGVLLIIDPTVASPLNIDVLPHADLVANSLTKYTAGEGDVILGAVVVNPQGSFAAEFRTRLPHALEPVYSRDIARLASQIGDAPALMAQINRTTPAVVEFLRTHPRIKELYWSLHPDSRENYLKIARSPDAIGSMISFVVDMPVAKFYDRLRLPKGPSFGMKNTLICPFIYLAHYDLVTSEDGRATLAASGLHPELLRLSIGSEPAEDIIATLAEALAD</sequence>
<dbReference type="InterPro" id="IPR015422">
    <property type="entry name" value="PyrdxlP-dep_Trfase_small"/>
</dbReference>
<dbReference type="InterPro" id="IPR015421">
    <property type="entry name" value="PyrdxlP-dep_Trfase_major"/>
</dbReference>